<feature type="region of interest" description="Disordered" evidence="11">
    <location>
        <begin position="1"/>
        <end position="25"/>
    </location>
</feature>
<dbReference type="GO" id="GO:0005886">
    <property type="term" value="C:plasma membrane"/>
    <property type="evidence" value="ECO:0007669"/>
    <property type="project" value="UniProtKB-SubCell"/>
</dbReference>
<evidence type="ECO:0000313" key="12">
    <source>
        <dbReference type="EMBL" id="KKA29270.1"/>
    </source>
</evidence>
<dbReference type="OrthoDB" id="5356111at2759"/>
<comment type="function">
    <text evidence="1 10">Involved in cell fusion during mating by stabilizing the plasma membrane fusion event.</text>
</comment>
<evidence type="ECO:0000256" key="5">
    <source>
        <dbReference type="ARBA" id="ARBA00022692"/>
    </source>
</evidence>
<feature type="compositionally biased region" description="Low complexity" evidence="11">
    <location>
        <begin position="1"/>
        <end position="20"/>
    </location>
</feature>
<evidence type="ECO:0000256" key="4">
    <source>
        <dbReference type="ARBA" id="ARBA00022475"/>
    </source>
</evidence>
<evidence type="ECO:0000313" key="13">
    <source>
        <dbReference type="Proteomes" id="UP000033483"/>
    </source>
</evidence>
<feature type="transmembrane region" description="Helical" evidence="10">
    <location>
        <begin position="336"/>
        <end position="354"/>
    </location>
</feature>
<keyword evidence="4 10" id="KW-1003">Cell membrane</keyword>
<keyword evidence="13" id="KW-1185">Reference proteome</keyword>
<dbReference type="PANTHER" id="PTHR31030">
    <property type="entry name" value="PLASMA MEMBRANE FUSION PROTEIN PRM1"/>
    <property type="match status" value="1"/>
</dbReference>
<accession>A0A0F4ZGD4</accession>
<dbReference type="PANTHER" id="PTHR31030:SF1">
    <property type="entry name" value="PLASMA MEMBRANE FUSION PROTEIN PRM1"/>
    <property type="match status" value="1"/>
</dbReference>
<dbReference type="AlphaFoldDB" id="A0A0F4ZGD4"/>
<comment type="similarity">
    <text evidence="3 10">Belongs to the PRM1 family.</text>
</comment>
<protein>
    <recommendedName>
        <fullName evidence="10">Plasma membrane fusion protein PRM1</fullName>
    </recommendedName>
</protein>
<dbReference type="GO" id="GO:0032220">
    <property type="term" value="P:plasma membrane fusion involved in cytogamy"/>
    <property type="evidence" value="ECO:0007669"/>
    <property type="project" value="TreeGrafter"/>
</dbReference>
<keyword evidence="6 10" id="KW-0184">Conjugation</keyword>
<feature type="transmembrane region" description="Helical" evidence="10">
    <location>
        <begin position="68"/>
        <end position="86"/>
    </location>
</feature>
<evidence type="ECO:0000256" key="1">
    <source>
        <dbReference type="ARBA" id="ARBA00002512"/>
    </source>
</evidence>
<feature type="transmembrane region" description="Helical" evidence="10">
    <location>
        <begin position="143"/>
        <end position="166"/>
    </location>
</feature>
<sequence length="753" mass="81239">MALGFSSDSPAAAASDNFPNVPSNLQTRPVDISELSRISKAKLTHVPESNTPYLGLAARLSQTWLNQWTILLLLVLVKTLLTIGSLRDSIGDAKEQALAACTKVEDIGSSMASMPHYLSVGVNDMSASGIEKAVDGMVSAMQLAITVIESLILFVISMMTSTYVCLVTSMVHSGLDAATNVTKEVTDLMNDAISTVASSISDGATSLQDTINSFAQEIESSVFGKLLPDIPTVNFTAQISELKDIKVNTTSFTSKLETLNDKIPTFSDVKNLTGEVVSVPFDLIRNQLTQKYGNYVFDGSAFPVAQKQQLRFCSDNNSLNSFFDGLYKIVRDARTAFIVVLILLAVAAMAPMAWTEIRRWRRERENAKLVGLSKYDPMDVIYITSRPHSSIIGIKMASYFSGRNQILVRWAWAYMTSVPALLVLSLAMAGFFACLCQLIILHLLEKQVPELSAQVGDFAEDVVTTLQKSSSEWSNGANGVIANLNDEINNDLLGWVSNGTTAVNNTLNEFTDAMQSALDFAFNGTVLKEPIQDVIYCLIGLKVATVQKGLTWLHDQANVTFPMFPNNVFSLGANESLNKDSDLTTFLSSPSSVTTDEISGAVDKVITRLRSALVIQTFISLGVFLIYVVVVLCAMVRALIGAATPQKTRAEGGGSFKFTEDPPTYTPSPVYSAAPAAAVQNPFTNAAHSLYTASGEDDSMHMANFYPGATAHSTSEKVSQVPSHTTAAQTGQVSANHVSLHAKILHSNTSGQT</sequence>
<organism evidence="12 13">
    <name type="scientific">Thielaviopsis punctulata</name>
    <dbReference type="NCBI Taxonomy" id="72032"/>
    <lineage>
        <taxon>Eukaryota</taxon>
        <taxon>Fungi</taxon>
        <taxon>Dikarya</taxon>
        <taxon>Ascomycota</taxon>
        <taxon>Pezizomycotina</taxon>
        <taxon>Sordariomycetes</taxon>
        <taxon>Hypocreomycetidae</taxon>
        <taxon>Microascales</taxon>
        <taxon>Ceratocystidaceae</taxon>
        <taxon>Thielaviopsis</taxon>
    </lineage>
</organism>
<keyword evidence="5 10" id="KW-0812">Transmembrane</keyword>
<evidence type="ECO:0000256" key="9">
    <source>
        <dbReference type="ARBA" id="ARBA00023180"/>
    </source>
</evidence>
<evidence type="ECO:0000256" key="10">
    <source>
        <dbReference type="RuleBase" id="RU366035"/>
    </source>
</evidence>
<feature type="transmembrane region" description="Helical" evidence="10">
    <location>
        <begin position="618"/>
        <end position="640"/>
    </location>
</feature>
<dbReference type="Proteomes" id="UP000033483">
    <property type="component" value="Unassembled WGS sequence"/>
</dbReference>
<proteinExistence type="inferred from homology"/>
<dbReference type="GO" id="GO:0043332">
    <property type="term" value="C:mating projection tip"/>
    <property type="evidence" value="ECO:0007669"/>
    <property type="project" value="UniProtKB-UniRule"/>
</dbReference>
<keyword evidence="8 10" id="KW-0472">Membrane</keyword>
<gene>
    <name evidence="12" type="ORF">TD95_005246</name>
</gene>
<dbReference type="InterPro" id="IPR026777">
    <property type="entry name" value="PRM1"/>
</dbReference>
<name>A0A0F4ZGD4_9PEZI</name>
<evidence type="ECO:0000256" key="6">
    <source>
        <dbReference type="ARBA" id="ARBA00022971"/>
    </source>
</evidence>
<evidence type="ECO:0000256" key="8">
    <source>
        <dbReference type="ARBA" id="ARBA00023136"/>
    </source>
</evidence>
<evidence type="ECO:0000256" key="11">
    <source>
        <dbReference type="SAM" id="MobiDB-lite"/>
    </source>
</evidence>
<evidence type="ECO:0000256" key="2">
    <source>
        <dbReference type="ARBA" id="ARBA00004651"/>
    </source>
</evidence>
<comment type="caution">
    <text evidence="12">The sequence shown here is derived from an EMBL/GenBank/DDBJ whole genome shotgun (WGS) entry which is preliminary data.</text>
</comment>
<evidence type="ECO:0000256" key="3">
    <source>
        <dbReference type="ARBA" id="ARBA00010780"/>
    </source>
</evidence>
<comment type="subcellular location">
    <subcellularLocation>
        <location evidence="2 10">Cell membrane</location>
        <topology evidence="2 10">Multi-pass membrane protein</topology>
    </subcellularLocation>
</comment>
<keyword evidence="9" id="KW-0325">Glycoprotein</keyword>
<feature type="transmembrane region" description="Helical" evidence="10">
    <location>
        <begin position="420"/>
        <end position="444"/>
    </location>
</feature>
<evidence type="ECO:0000256" key="7">
    <source>
        <dbReference type="ARBA" id="ARBA00022989"/>
    </source>
</evidence>
<keyword evidence="7 10" id="KW-1133">Transmembrane helix</keyword>
<reference evidence="12 13" key="1">
    <citation type="submission" date="2015-03" db="EMBL/GenBank/DDBJ databases">
        <authorList>
            <person name="Radwan O."/>
            <person name="Al-Naeli F.A."/>
            <person name="Rendon G.A."/>
            <person name="Fields C."/>
        </authorList>
    </citation>
    <scope>NUCLEOTIDE SEQUENCE [LARGE SCALE GENOMIC DNA]</scope>
    <source>
        <strain evidence="12">CR-DP1</strain>
    </source>
</reference>
<dbReference type="EMBL" id="LAEV01000928">
    <property type="protein sequence ID" value="KKA29270.1"/>
    <property type="molecule type" value="Genomic_DNA"/>
</dbReference>